<dbReference type="CDD" id="cd01298">
    <property type="entry name" value="ATZ_TRZ_like"/>
    <property type="match status" value="1"/>
</dbReference>
<dbReference type="GO" id="GO:0016810">
    <property type="term" value="F:hydrolase activity, acting on carbon-nitrogen (but not peptide) bonds"/>
    <property type="evidence" value="ECO:0007669"/>
    <property type="project" value="InterPro"/>
</dbReference>
<dbReference type="InterPro" id="IPR050287">
    <property type="entry name" value="MTA/SAH_deaminase"/>
</dbReference>
<reference evidence="3" key="1">
    <citation type="submission" date="2021-10" db="EMBL/GenBank/DDBJ databases">
        <title>Anaerobic single-cell dispensing facilitates the cultivation of human gut bacteria.</title>
        <authorList>
            <person name="Afrizal A."/>
        </authorList>
    </citation>
    <scope>NUCLEOTIDE SEQUENCE</scope>
    <source>
        <strain evidence="3">CLA-AA-H215</strain>
    </source>
</reference>
<comment type="caution">
    <text evidence="3">The sequence shown here is derived from an EMBL/GenBank/DDBJ whole genome shotgun (WGS) entry which is preliminary data.</text>
</comment>
<name>A0AAE3EAA9_9FIRM</name>
<protein>
    <submittedName>
        <fullName evidence="3">Amidohydrolase</fullName>
    </submittedName>
</protein>
<evidence type="ECO:0000259" key="2">
    <source>
        <dbReference type="Pfam" id="PF01979"/>
    </source>
</evidence>
<dbReference type="PANTHER" id="PTHR43794">
    <property type="entry name" value="AMINOHYDROLASE SSNA-RELATED"/>
    <property type="match status" value="1"/>
</dbReference>
<dbReference type="RefSeq" id="WP_308452962.1">
    <property type="nucleotide sequence ID" value="NZ_JAJEQR010000009.1"/>
</dbReference>
<dbReference type="PANTHER" id="PTHR43794:SF11">
    <property type="entry name" value="AMIDOHYDROLASE-RELATED DOMAIN-CONTAINING PROTEIN"/>
    <property type="match status" value="1"/>
</dbReference>
<dbReference type="Gene3D" id="3.20.20.140">
    <property type="entry name" value="Metal-dependent hydrolases"/>
    <property type="match status" value="1"/>
</dbReference>
<proteinExistence type="predicted"/>
<dbReference type="EMBL" id="JAJEQR010000009">
    <property type="protein sequence ID" value="MCC2230255.1"/>
    <property type="molecule type" value="Genomic_DNA"/>
</dbReference>
<organism evidence="3 4">
    <name type="scientific">Hominifimenecus microfluidus</name>
    <dbReference type="NCBI Taxonomy" id="2885348"/>
    <lineage>
        <taxon>Bacteria</taxon>
        <taxon>Bacillati</taxon>
        <taxon>Bacillota</taxon>
        <taxon>Clostridia</taxon>
        <taxon>Lachnospirales</taxon>
        <taxon>Lachnospiraceae</taxon>
        <taxon>Hominifimenecus</taxon>
    </lineage>
</organism>
<keyword evidence="1" id="KW-0378">Hydrolase</keyword>
<dbReference type="InterPro" id="IPR011059">
    <property type="entry name" value="Metal-dep_hydrolase_composite"/>
</dbReference>
<evidence type="ECO:0000256" key="1">
    <source>
        <dbReference type="ARBA" id="ARBA00022801"/>
    </source>
</evidence>
<evidence type="ECO:0000313" key="3">
    <source>
        <dbReference type="EMBL" id="MCC2230255.1"/>
    </source>
</evidence>
<dbReference type="Pfam" id="PF01979">
    <property type="entry name" value="Amidohydro_1"/>
    <property type="match status" value="1"/>
</dbReference>
<dbReference type="InterPro" id="IPR006680">
    <property type="entry name" value="Amidohydro-rel"/>
</dbReference>
<sequence length="427" mass="47152">MNIRFTNVKILTMEPGREIFDGELHVKDDRIVYVGPTVQEAVDPVWDREIDGEGNLLMPGFKNAHAHSGMTFLRSYADDLPLHEWLNDRVFPMEAKLTPEMIYHLTKLAILEYLTSGITAAADMYLTPDTIARAAADCGFRMVLVGAVNDFSQSVEEMERCYEVYNHYHPLVSYQLGFHAEYTTGRERLEAIADLAARKKAPVFTHNSETKAEVEGCIERNGMTPTVYLEKLGMFRYGGGGYHCVHMSPEDLDIFAEHSLYAITNPASNLKLASGIAPVEEFLQRGIPVAIGTDGPASNNCLDMFREMFLVTALAKYRENDASAVDAGKVLRMAAVGGAGSMGLSDCDILAAGKQADLILIDLHQPNMQPINHIVKNLVYSGSKSNVALTMIAGKILYERGSFFIGEDPEAIYAKANEITRRLGDAQ</sequence>
<dbReference type="Gene3D" id="2.30.40.10">
    <property type="entry name" value="Urease, subunit C, domain 1"/>
    <property type="match status" value="1"/>
</dbReference>
<dbReference type="InterPro" id="IPR032466">
    <property type="entry name" value="Metal_Hydrolase"/>
</dbReference>
<evidence type="ECO:0000313" key="4">
    <source>
        <dbReference type="Proteomes" id="UP001198182"/>
    </source>
</evidence>
<dbReference type="SUPFAM" id="SSF51556">
    <property type="entry name" value="Metallo-dependent hydrolases"/>
    <property type="match status" value="1"/>
</dbReference>
<gene>
    <name evidence="3" type="ORF">LKD81_04465</name>
</gene>
<accession>A0AAE3EAA9</accession>
<feature type="domain" description="Amidohydrolase-related" evidence="2">
    <location>
        <begin position="57"/>
        <end position="397"/>
    </location>
</feature>
<dbReference type="SUPFAM" id="SSF51338">
    <property type="entry name" value="Composite domain of metallo-dependent hydrolases"/>
    <property type="match status" value="1"/>
</dbReference>
<dbReference type="AlphaFoldDB" id="A0AAE3EAA9"/>
<keyword evidence="4" id="KW-1185">Reference proteome</keyword>
<dbReference type="Proteomes" id="UP001198182">
    <property type="component" value="Unassembled WGS sequence"/>
</dbReference>